<proteinExistence type="predicted"/>
<accession>A0A545AZA9</accession>
<dbReference type="Pfam" id="PF02811">
    <property type="entry name" value="PHP"/>
    <property type="match status" value="1"/>
</dbReference>
<sequence>MRIDLHTHSTASDGTVRPAQLVRDAVEVGLDVIGLTDHDTTAGWRPAIEALPAGLTLVPGAELSCFWTPSNSWPISLHLLAYLFDPTEPEFARERALVRASRLTRAEEMVGMLVADGAPITWPGVLAIADGAPVGRPHIAQALVAAGVVRDVPDAFRSEWLGARYHVPKRDIEVFDALRLVRGAGGVTVLAHPKASKRGRVIPDHVLAELTDAGLTGVEVDHPDHEESERVALAGLAAELGLLETGSSDFHGTNKTVRLGENLTRQSVYEELVSRASGASPVTSREQWPIAHR</sequence>
<reference evidence="2 3" key="1">
    <citation type="submission" date="2019-07" db="EMBL/GenBank/DDBJ databases">
        <title>Cryptosporangium phraense sp. nov., isolated from plant litter.</title>
        <authorList>
            <person name="Suriyachadkun C."/>
        </authorList>
    </citation>
    <scope>NUCLEOTIDE SEQUENCE [LARGE SCALE GENOMIC DNA]</scope>
    <source>
        <strain evidence="2 3">A-T 5661</strain>
    </source>
</reference>
<dbReference type="Gene3D" id="3.20.20.140">
    <property type="entry name" value="Metal-dependent hydrolases"/>
    <property type="match status" value="1"/>
</dbReference>
<dbReference type="PANTHER" id="PTHR42924:SF3">
    <property type="entry name" value="POLYMERASE_HISTIDINOL PHOSPHATASE N-TERMINAL DOMAIN-CONTAINING PROTEIN"/>
    <property type="match status" value="1"/>
</dbReference>
<protein>
    <submittedName>
        <fullName evidence="2">PHP domain-containing protein</fullName>
    </submittedName>
</protein>
<dbReference type="RefSeq" id="WP_142703178.1">
    <property type="nucleotide sequence ID" value="NZ_VIRS01000002.1"/>
</dbReference>
<dbReference type="Gene3D" id="1.10.150.650">
    <property type="match status" value="1"/>
</dbReference>
<evidence type="ECO:0000313" key="2">
    <source>
        <dbReference type="EMBL" id="TQS46660.1"/>
    </source>
</evidence>
<dbReference type="AlphaFoldDB" id="A0A545AZA9"/>
<feature type="domain" description="Polymerase/histidinol phosphatase N-terminal" evidence="1">
    <location>
        <begin position="3"/>
        <end position="67"/>
    </location>
</feature>
<dbReference type="GO" id="GO:0035312">
    <property type="term" value="F:5'-3' DNA exonuclease activity"/>
    <property type="evidence" value="ECO:0007669"/>
    <property type="project" value="TreeGrafter"/>
</dbReference>
<dbReference type="OrthoDB" id="9804333at2"/>
<dbReference type="InParanoid" id="A0A545AZA9"/>
<dbReference type="InterPro" id="IPR004013">
    <property type="entry name" value="PHP_dom"/>
</dbReference>
<evidence type="ECO:0000259" key="1">
    <source>
        <dbReference type="SMART" id="SM00481"/>
    </source>
</evidence>
<dbReference type="InterPro" id="IPR052018">
    <property type="entry name" value="PHP_domain"/>
</dbReference>
<dbReference type="InterPro" id="IPR016195">
    <property type="entry name" value="Pol/histidinol_Pase-like"/>
</dbReference>
<gene>
    <name evidence="2" type="ORF">FL583_04590</name>
</gene>
<organism evidence="2 3">
    <name type="scientific">Cryptosporangium phraense</name>
    <dbReference type="NCBI Taxonomy" id="2593070"/>
    <lineage>
        <taxon>Bacteria</taxon>
        <taxon>Bacillati</taxon>
        <taxon>Actinomycetota</taxon>
        <taxon>Actinomycetes</taxon>
        <taxon>Cryptosporangiales</taxon>
        <taxon>Cryptosporangiaceae</taxon>
        <taxon>Cryptosporangium</taxon>
    </lineage>
</organism>
<name>A0A545AZA9_9ACTN</name>
<dbReference type="GO" id="GO:0004534">
    <property type="term" value="F:5'-3' RNA exonuclease activity"/>
    <property type="evidence" value="ECO:0007669"/>
    <property type="project" value="TreeGrafter"/>
</dbReference>
<dbReference type="Proteomes" id="UP000317982">
    <property type="component" value="Unassembled WGS sequence"/>
</dbReference>
<dbReference type="SMART" id="SM00481">
    <property type="entry name" value="POLIIIAc"/>
    <property type="match status" value="1"/>
</dbReference>
<keyword evidence="3" id="KW-1185">Reference proteome</keyword>
<dbReference type="CDD" id="cd07438">
    <property type="entry name" value="PHP_HisPPase_AMP"/>
    <property type="match status" value="1"/>
</dbReference>
<evidence type="ECO:0000313" key="3">
    <source>
        <dbReference type="Proteomes" id="UP000317982"/>
    </source>
</evidence>
<comment type="caution">
    <text evidence="2">The sequence shown here is derived from an EMBL/GenBank/DDBJ whole genome shotgun (WGS) entry which is preliminary data.</text>
</comment>
<dbReference type="InterPro" id="IPR003141">
    <property type="entry name" value="Pol/His_phosphatase_N"/>
</dbReference>
<dbReference type="PANTHER" id="PTHR42924">
    <property type="entry name" value="EXONUCLEASE"/>
    <property type="match status" value="1"/>
</dbReference>
<dbReference type="SUPFAM" id="SSF89550">
    <property type="entry name" value="PHP domain-like"/>
    <property type="match status" value="1"/>
</dbReference>
<dbReference type="EMBL" id="VIRS01000002">
    <property type="protein sequence ID" value="TQS46660.1"/>
    <property type="molecule type" value="Genomic_DNA"/>
</dbReference>